<dbReference type="EC" id="1.13.11.20" evidence="3 12"/>
<dbReference type="FunFam" id="2.60.120.10:FF:000189">
    <property type="entry name" value="Cysteine dioxygenase"/>
    <property type="match status" value="1"/>
</dbReference>
<evidence type="ECO:0000256" key="2">
    <source>
        <dbReference type="ARBA" id="ARBA00006622"/>
    </source>
</evidence>
<feature type="binding site" evidence="11">
    <location>
        <position position="103"/>
    </location>
    <ligand>
        <name>Fe cation</name>
        <dbReference type="ChEBI" id="CHEBI:24875"/>
        <note>catalytic</note>
    </ligand>
</feature>
<keyword evidence="6 12" id="KW-0223">Dioxygenase</keyword>
<keyword evidence="4 11" id="KW-0479">Metal-binding</keyword>
<comment type="catalytic activity">
    <reaction evidence="1 12">
        <text>L-cysteine + O2 = 3-sulfino-L-alanine + H(+)</text>
        <dbReference type="Rhea" id="RHEA:20441"/>
        <dbReference type="ChEBI" id="CHEBI:15378"/>
        <dbReference type="ChEBI" id="CHEBI:15379"/>
        <dbReference type="ChEBI" id="CHEBI:35235"/>
        <dbReference type="ChEBI" id="CHEBI:61085"/>
        <dbReference type="EC" id="1.13.11.20"/>
    </reaction>
</comment>
<keyword evidence="14" id="KW-1185">Reference proteome</keyword>
<evidence type="ECO:0000256" key="7">
    <source>
        <dbReference type="ARBA" id="ARBA00023002"/>
    </source>
</evidence>
<comment type="cofactor">
    <cofactor evidence="12">
        <name>Fe cation</name>
        <dbReference type="ChEBI" id="CHEBI:24875"/>
    </cofactor>
    <text evidence="12">Binds 1 Fe cation per subunit.</text>
</comment>
<dbReference type="Pfam" id="PF05995">
    <property type="entry name" value="CDO_I"/>
    <property type="match status" value="1"/>
</dbReference>
<feature type="binding site" evidence="11">
    <location>
        <position position="163"/>
    </location>
    <ligand>
        <name>Fe cation</name>
        <dbReference type="ChEBI" id="CHEBI:24875"/>
        <note>catalytic</note>
    </ligand>
</feature>
<dbReference type="GO" id="GO:0017172">
    <property type="term" value="F:cysteine dioxygenase activity"/>
    <property type="evidence" value="ECO:0007669"/>
    <property type="project" value="UniProtKB-UniRule"/>
</dbReference>
<dbReference type="InterPro" id="IPR014710">
    <property type="entry name" value="RmlC-like_jellyroll"/>
</dbReference>
<evidence type="ECO:0000256" key="11">
    <source>
        <dbReference type="PIRSR" id="PIRSR610300-51"/>
    </source>
</evidence>
<evidence type="ECO:0000256" key="12">
    <source>
        <dbReference type="RuleBase" id="RU366010"/>
    </source>
</evidence>
<proteinExistence type="inferred from homology"/>
<evidence type="ECO:0000256" key="1">
    <source>
        <dbReference type="ARBA" id="ARBA00000629"/>
    </source>
</evidence>
<sequence length="219" mass="24253">MPALAQDTLFGPTSRNSKPDAFHELVEGLSKVLGPTSGIDSGDVDPKELQSLMEDYISKQSEWEKYALGDLSRAYTRNLVDKGNGKSNLLILVWTPGRGSPIHDHANAHCVMKVLKGSLKETLFSWPDKTRLNNGEPAPPKIKKETIYQENQVTYMSDKLGLHQVSNPDPDNVAVSLHLYTPPNAAVYGCHIFDPRTGSAAHVKQCHFFSDRGRKLEKS</sequence>
<evidence type="ECO:0000256" key="8">
    <source>
        <dbReference type="ARBA" id="ARBA00023004"/>
    </source>
</evidence>
<keyword evidence="5 10" id="KW-0883">Thioether bond</keyword>
<dbReference type="GO" id="GO:0008198">
    <property type="term" value="F:ferrous iron binding"/>
    <property type="evidence" value="ECO:0007669"/>
    <property type="project" value="TreeGrafter"/>
</dbReference>
<accession>A0A8E2EDV6</accession>
<protein>
    <recommendedName>
        <fullName evidence="9 12">Cysteine dioxygenase</fullName>
        <ecNumber evidence="3 12">1.13.11.20</ecNumber>
    </recommendedName>
</protein>
<feature type="cross-link" description="3'-(S-cysteinyl)-tyrosine (Cys-Tyr)" evidence="10">
    <location>
        <begin position="110"/>
        <end position="180"/>
    </location>
</feature>
<dbReference type="Proteomes" id="UP000250266">
    <property type="component" value="Unassembled WGS sequence"/>
</dbReference>
<dbReference type="PANTHER" id="PTHR12918:SF1">
    <property type="entry name" value="CYSTEINE DIOXYGENASE TYPE 1"/>
    <property type="match status" value="1"/>
</dbReference>
<dbReference type="GO" id="GO:0019448">
    <property type="term" value="P:L-cysteine catabolic process"/>
    <property type="evidence" value="ECO:0007669"/>
    <property type="project" value="TreeGrafter"/>
</dbReference>
<evidence type="ECO:0000256" key="3">
    <source>
        <dbReference type="ARBA" id="ARBA00013133"/>
    </source>
</evidence>
<comment type="similarity">
    <text evidence="2 12">Belongs to the cysteine dioxygenase family.</text>
</comment>
<dbReference type="SUPFAM" id="SSF51182">
    <property type="entry name" value="RmlC-like cupins"/>
    <property type="match status" value="1"/>
</dbReference>
<dbReference type="CDD" id="cd10548">
    <property type="entry name" value="cupin_CDO"/>
    <property type="match status" value="1"/>
</dbReference>
<keyword evidence="7 12" id="KW-0560">Oxidoreductase</keyword>
<evidence type="ECO:0000256" key="5">
    <source>
        <dbReference type="ARBA" id="ARBA00022784"/>
    </source>
</evidence>
<dbReference type="InterPro" id="IPR010300">
    <property type="entry name" value="CDO_1"/>
</dbReference>
<dbReference type="Gene3D" id="2.60.120.10">
    <property type="entry name" value="Jelly Rolls"/>
    <property type="match status" value="1"/>
</dbReference>
<dbReference type="AlphaFoldDB" id="A0A8E2EDV6"/>
<dbReference type="PANTHER" id="PTHR12918">
    <property type="entry name" value="CYSTEINE DIOXYGENASE"/>
    <property type="match status" value="1"/>
</dbReference>
<gene>
    <name evidence="13" type="ORF">K432DRAFT_380596</name>
</gene>
<reference evidence="13 14" key="1">
    <citation type="journal article" date="2016" name="Nat. Commun.">
        <title>Ectomycorrhizal ecology is imprinted in the genome of the dominant symbiotic fungus Cenococcum geophilum.</title>
        <authorList>
            <consortium name="DOE Joint Genome Institute"/>
            <person name="Peter M."/>
            <person name="Kohler A."/>
            <person name="Ohm R.A."/>
            <person name="Kuo A."/>
            <person name="Krutzmann J."/>
            <person name="Morin E."/>
            <person name="Arend M."/>
            <person name="Barry K.W."/>
            <person name="Binder M."/>
            <person name="Choi C."/>
            <person name="Clum A."/>
            <person name="Copeland A."/>
            <person name="Grisel N."/>
            <person name="Haridas S."/>
            <person name="Kipfer T."/>
            <person name="LaButti K."/>
            <person name="Lindquist E."/>
            <person name="Lipzen A."/>
            <person name="Maire R."/>
            <person name="Meier B."/>
            <person name="Mihaltcheva S."/>
            <person name="Molinier V."/>
            <person name="Murat C."/>
            <person name="Poggeler S."/>
            <person name="Quandt C.A."/>
            <person name="Sperisen C."/>
            <person name="Tritt A."/>
            <person name="Tisserant E."/>
            <person name="Crous P.W."/>
            <person name="Henrissat B."/>
            <person name="Nehls U."/>
            <person name="Egli S."/>
            <person name="Spatafora J.W."/>
            <person name="Grigoriev I.V."/>
            <person name="Martin F.M."/>
        </authorList>
    </citation>
    <scope>NUCLEOTIDE SEQUENCE [LARGE SCALE GENOMIC DNA]</scope>
    <source>
        <strain evidence="13 14">CBS 459.81</strain>
    </source>
</reference>
<organism evidence="13 14">
    <name type="scientific">Lepidopterella palustris CBS 459.81</name>
    <dbReference type="NCBI Taxonomy" id="1314670"/>
    <lineage>
        <taxon>Eukaryota</taxon>
        <taxon>Fungi</taxon>
        <taxon>Dikarya</taxon>
        <taxon>Ascomycota</taxon>
        <taxon>Pezizomycotina</taxon>
        <taxon>Dothideomycetes</taxon>
        <taxon>Pleosporomycetidae</taxon>
        <taxon>Mytilinidiales</taxon>
        <taxon>Argynnaceae</taxon>
        <taxon>Lepidopterella</taxon>
    </lineage>
</organism>
<evidence type="ECO:0000256" key="9">
    <source>
        <dbReference type="ARBA" id="ARBA00070673"/>
    </source>
</evidence>
<name>A0A8E2EDV6_9PEZI</name>
<dbReference type="InterPro" id="IPR011051">
    <property type="entry name" value="RmlC_Cupin_sf"/>
</dbReference>
<evidence type="ECO:0000313" key="14">
    <source>
        <dbReference type="Proteomes" id="UP000250266"/>
    </source>
</evidence>
<keyword evidence="8 11" id="KW-0408">Iron</keyword>
<evidence type="ECO:0000313" key="13">
    <source>
        <dbReference type="EMBL" id="OCK82237.1"/>
    </source>
</evidence>
<dbReference type="OrthoDB" id="543511at2759"/>
<feature type="binding site" evidence="11">
    <location>
        <position position="105"/>
    </location>
    <ligand>
        <name>Fe cation</name>
        <dbReference type="ChEBI" id="CHEBI:24875"/>
        <note>catalytic</note>
    </ligand>
</feature>
<evidence type="ECO:0000256" key="6">
    <source>
        <dbReference type="ARBA" id="ARBA00022964"/>
    </source>
</evidence>
<evidence type="ECO:0000256" key="10">
    <source>
        <dbReference type="PIRSR" id="PIRSR610300-50"/>
    </source>
</evidence>
<evidence type="ECO:0000256" key="4">
    <source>
        <dbReference type="ARBA" id="ARBA00022723"/>
    </source>
</evidence>
<dbReference type="EMBL" id="KV744894">
    <property type="protein sequence ID" value="OCK82237.1"/>
    <property type="molecule type" value="Genomic_DNA"/>
</dbReference>